<dbReference type="PROSITE" id="PS50113">
    <property type="entry name" value="PAC"/>
    <property type="match status" value="1"/>
</dbReference>
<proteinExistence type="predicted"/>
<dbReference type="NCBIfam" id="TIGR00229">
    <property type="entry name" value="sensory_box"/>
    <property type="match status" value="1"/>
</dbReference>
<dbReference type="CDD" id="cd16922">
    <property type="entry name" value="HATPase_EvgS-ArcB-TorS-like"/>
    <property type="match status" value="1"/>
</dbReference>
<dbReference type="InterPro" id="IPR000700">
    <property type="entry name" value="PAS-assoc_C"/>
</dbReference>
<keyword evidence="7" id="KW-0902">Two-component regulatory system</keyword>
<comment type="function">
    <text evidence="9">Member of the two-component regulatory system BvgS/BvgA. Phosphorylates BvgA via a four-step phosphorelay in response to environmental signals.</text>
</comment>
<keyword evidence="8" id="KW-0843">Virulence</keyword>
<dbReference type="SUPFAM" id="SSF55874">
    <property type="entry name" value="ATPase domain of HSP90 chaperone/DNA topoisomerase II/histidine kinase"/>
    <property type="match status" value="1"/>
</dbReference>
<evidence type="ECO:0000256" key="2">
    <source>
        <dbReference type="ARBA" id="ARBA00012438"/>
    </source>
</evidence>
<dbReference type="CDD" id="cd00130">
    <property type="entry name" value="PAS"/>
    <property type="match status" value="1"/>
</dbReference>
<dbReference type="AlphaFoldDB" id="A0A3N7HKX2"/>
<dbReference type="InterPro" id="IPR004358">
    <property type="entry name" value="Sig_transdc_His_kin-like_C"/>
</dbReference>
<keyword evidence="14" id="KW-1185">Reference proteome</keyword>
<dbReference type="InterPro" id="IPR001610">
    <property type="entry name" value="PAC"/>
</dbReference>
<dbReference type="Gene3D" id="1.10.287.130">
    <property type="match status" value="1"/>
</dbReference>
<dbReference type="Proteomes" id="UP000267464">
    <property type="component" value="Unassembled WGS sequence"/>
</dbReference>
<sequence>MPTSSFEQILLRTLADHMPQRIYAKDLEGRFVFANLCVARGMGVSLPSDLIGRTDADFYPPEASEQYRREETEVMQTGRPMVDREEHVHYTRSGTEAWMLTTKVPLVDDDGKVIGIAGINHDITDRKAAEFKLRQAMEQAQEATLAKSRFLASMSHELRTPLNCVLGYARLLQDRGELSIEQRSNLQMIEHSGRHLLALINDLLDIAKIEEGKLELTPAEVHLPDLLAAVCGIMRVKATEKHIGFACSVDPALPAVVLVDNRRLSQVLLNLLGNAVKFTDVGEVRMSVKLAGASAGGVRVRFEVRDTGMGMSSQEIHHIFDPYVQVGDEVRRSEGTGLGLAISRQIVGAMGSDIDVRSAPGLGSLFCFELEMPAPLTREAAAAGTTPPISQDAPLPEAELQSLEQLARIGNMGDIARFATHLQTLSDSHRLLADQLRTMASRCESKAILDFVQALPRKAA</sequence>
<dbReference type="PROSITE" id="PS50109">
    <property type="entry name" value="HIS_KIN"/>
    <property type="match status" value="1"/>
</dbReference>
<keyword evidence="6" id="KW-0418">Kinase</keyword>
<keyword evidence="5" id="KW-0732">Signal</keyword>
<dbReference type="InterPro" id="IPR036097">
    <property type="entry name" value="HisK_dim/P_sf"/>
</dbReference>
<evidence type="ECO:0000313" key="14">
    <source>
        <dbReference type="Proteomes" id="UP000267464"/>
    </source>
</evidence>
<evidence type="ECO:0000256" key="6">
    <source>
        <dbReference type="ARBA" id="ARBA00022777"/>
    </source>
</evidence>
<dbReference type="SMART" id="SM00086">
    <property type="entry name" value="PAC"/>
    <property type="match status" value="1"/>
</dbReference>
<reference evidence="13 14" key="1">
    <citation type="submission" date="2018-08" db="EMBL/GenBank/DDBJ databases">
        <authorList>
            <person name="Khan S.A."/>
            <person name="Jeon C.O."/>
            <person name="Chun B.H."/>
            <person name="Jeong S.E."/>
        </authorList>
    </citation>
    <scope>NUCLEOTIDE SEQUENCE [LARGE SCALE GENOMIC DNA]</scope>
    <source>
        <strain evidence="13 14">S-16</strain>
    </source>
</reference>
<comment type="caution">
    <text evidence="13">The sequence shown here is derived from an EMBL/GenBank/DDBJ whole genome shotgun (WGS) entry which is preliminary data.</text>
</comment>
<feature type="domain" description="PAC" evidence="12">
    <location>
        <begin position="82"/>
        <end position="135"/>
    </location>
</feature>
<dbReference type="SUPFAM" id="SSF55785">
    <property type="entry name" value="PYP-like sensor domain (PAS domain)"/>
    <property type="match status" value="1"/>
</dbReference>
<evidence type="ECO:0000256" key="7">
    <source>
        <dbReference type="ARBA" id="ARBA00023012"/>
    </source>
</evidence>
<dbReference type="InterPro" id="IPR035965">
    <property type="entry name" value="PAS-like_dom_sf"/>
</dbReference>
<keyword evidence="3" id="KW-0597">Phosphoprotein</keyword>
<evidence type="ECO:0000256" key="5">
    <source>
        <dbReference type="ARBA" id="ARBA00022729"/>
    </source>
</evidence>
<dbReference type="RefSeq" id="WP_124543835.1">
    <property type="nucleotide sequence ID" value="NZ_QUSW01000012.1"/>
</dbReference>
<dbReference type="SMART" id="SM00387">
    <property type="entry name" value="HATPase_c"/>
    <property type="match status" value="1"/>
</dbReference>
<dbReference type="InterPro" id="IPR036890">
    <property type="entry name" value="HATPase_C_sf"/>
</dbReference>
<dbReference type="EMBL" id="QUSW01000012">
    <property type="protein sequence ID" value="RQP21211.1"/>
    <property type="molecule type" value="Genomic_DNA"/>
</dbReference>
<evidence type="ECO:0000256" key="9">
    <source>
        <dbReference type="ARBA" id="ARBA00058004"/>
    </source>
</evidence>
<gene>
    <name evidence="13" type="ORF">DZC73_28625</name>
</gene>
<dbReference type="InterPro" id="IPR003594">
    <property type="entry name" value="HATPase_dom"/>
</dbReference>
<dbReference type="OrthoDB" id="9810730at2"/>
<evidence type="ECO:0000259" key="11">
    <source>
        <dbReference type="PROSITE" id="PS50109"/>
    </source>
</evidence>
<dbReference type="Pfam" id="PF08448">
    <property type="entry name" value="PAS_4"/>
    <property type="match status" value="1"/>
</dbReference>
<dbReference type="Gene3D" id="3.30.565.10">
    <property type="entry name" value="Histidine kinase-like ATPase, C-terminal domain"/>
    <property type="match status" value="1"/>
</dbReference>
<name>A0A3N7HKX2_9BURK</name>
<evidence type="ECO:0000256" key="3">
    <source>
        <dbReference type="ARBA" id="ARBA00022553"/>
    </source>
</evidence>
<evidence type="ECO:0000313" key="13">
    <source>
        <dbReference type="EMBL" id="RQP21211.1"/>
    </source>
</evidence>
<reference evidence="13 14" key="2">
    <citation type="submission" date="2018-12" db="EMBL/GenBank/DDBJ databases">
        <title>Rhizobacter gummiphilus sp. nov., a rubber-degrading bacterium isolated from the soil of a botanical garden in Japan.</title>
        <authorList>
            <person name="Shunsuke S.S."/>
        </authorList>
    </citation>
    <scope>NUCLEOTIDE SEQUENCE [LARGE SCALE GENOMIC DNA]</scope>
    <source>
        <strain evidence="13 14">S-16</strain>
    </source>
</reference>
<dbReference type="SMART" id="SM00388">
    <property type="entry name" value="HisKA"/>
    <property type="match status" value="1"/>
</dbReference>
<evidence type="ECO:0000256" key="8">
    <source>
        <dbReference type="ARBA" id="ARBA00023026"/>
    </source>
</evidence>
<dbReference type="InterPro" id="IPR013656">
    <property type="entry name" value="PAS_4"/>
</dbReference>
<protein>
    <recommendedName>
        <fullName evidence="10">Virulence sensor protein BvgS</fullName>
        <ecNumber evidence="2">2.7.13.3</ecNumber>
    </recommendedName>
</protein>
<dbReference type="PANTHER" id="PTHR43047">
    <property type="entry name" value="TWO-COMPONENT HISTIDINE PROTEIN KINASE"/>
    <property type="match status" value="1"/>
</dbReference>
<dbReference type="InterPro" id="IPR003661">
    <property type="entry name" value="HisK_dim/P_dom"/>
</dbReference>
<dbReference type="SMART" id="SM00091">
    <property type="entry name" value="PAS"/>
    <property type="match status" value="1"/>
</dbReference>
<evidence type="ECO:0000256" key="4">
    <source>
        <dbReference type="ARBA" id="ARBA00022679"/>
    </source>
</evidence>
<accession>A0A3N7HKX2</accession>
<dbReference type="EC" id="2.7.13.3" evidence="2"/>
<comment type="catalytic activity">
    <reaction evidence="1">
        <text>ATP + protein L-histidine = ADP + protein N-phospho-L-histidine.</text>
        <dbReference type="EC" id="2.7.13.3"/>
    </reaction>
</comment>
<organism evidence="13 14">
    <name type="scientific">Piscinibacter terrae</name>
    <dbReference type="NCBI Taxonomy" id="2496871"/>
    <lineage>
        <taxon>Bacteria</taxon>
        <taxon>Pseudomonadati</taxon>
        <taxon>Pseudomonadota</taxon>
        <taxon>Betaproteobacteria</taxon>
        <taxon>Burkholderiales</taxon>
        <taxon>Sphaerotilaceae</taxon>
        <taxon>Piscinibacter</taxon>
    </lineage>
</organism>
<evidence type="ECO:0000256" key="1">
    <source>
        <dbReference type="ARBA" id="ARBA00000085"/>
    </source>
</evidence>
<feature type="domain" description="Histidine kinase" evidence="11">
    <location>
        <begin position="153"/>
        <end position="374"/>
    </location>
</feature>
<dbReference type="PRINTS" id="PR00344">
    <property type="entry name" value="BCTRLSENSOR"/>
</dbReference>
<keyword evidence="4" id="KW-0808">Transferase</keyword>
<dbReference type="InterPro" id="IPR005467">
    <property type="entry name" value="His_kinase_dom"/>
</dbReference>
<dbReference type="GO" id="GO:0000155">
    <property type="term" value="F:phosphorelay sensor kinase activity"/>
    <property type="evidence" value="ECO:0007669"/>
    <property type="project" value="InterPro"/>
</dbReference>
<dbReference type="Pfam" id="PF00512">
    <property type="entry name" value="HisKA"/>
    <property type="match status" value="1"/>
</dbReference>
<evidence type="ECO:0000259" key="12">
    <source>
        <dbReference type="PROSITE" id="PS50113"/>
    </source>
</evidence>
<dbReference type="CDD" id="cd00082">
    <property type="entry name" value="HisKA"/>
    <property type="match status" value="1"/>
</dbReference>
<dbReference type="Gene3D" id="3.30.450.20">
    <property type="entry name" value="PAS domain"/>
    <property type="match status" value="1"/>
</dbReference>
<dbReference type="InterPro" id="IPR000014">
    <property type="entry name" value="PAS"/>
</dbReference>
<dbReference type="FunFam" id="3.30.565.10:FF:000010">
    <property type="entry name" value="Sensor histidine kinase RcsC"/>
    <property type="match status" value="1"/>
</dbReference>
<evidence type="ECO:0000256" key="10">
    <source>
        <dbReference type="ARBA" id="ARBA00070152"/>
    </source>
</evidence>
<dbReference type="Pfam" id="PF02518">
    <property type="entry name" value="HATPase_c"/>
    <property type="match status" value="1"/>
</dbReference>
<dbReference type="SUPFAM" id="SSF47384">
    <property type="entry name" value="Homodimeric domain of signal transducing histidine kinase"/>
    <property type="match status" value="1"/>
</dbReference>